<protein>
    <submittedName>
        <fullName evidence="3">Type I-B CRISPR-associated protein Cas7/Cst2/DevR</fullName>
    </submittedName>
</protein>
<dbReference type="InterPro" id="IPR010154">
    <property type="entry name" value="CRISPR-assoc_Cas7/Cst2/DevR"/>
</dbReference>
<keyword evidence="4" id="KW-1185">Reference proteome</keyword>
<accession>A0ABU9UBD0</accession>
<gene>
    <name evidence="3" type="primary">cas7i</name>
    <name evidence="3" type="ORF">WKV44_05420</name>
</gene>
<evidence type="ECO:0000256" key="2">
    <source>
        <dbReference type="ARBA" id="ARBA00025626"/>
    </source>
</evidence>
<dbReference type="InterPro" id="IPR001611">
    <property type="entry name" value="Leu-rich_rpt"/>
</dbReference>
<dbReference type="RefSeq" id="WP_420069421.1">
    <property type="nucleotide sequence ID" value="NZ_JBCHKQ010000002.1"/>
</dbReference>
<evidence type="ECO:0000313" key="4">
    <source>
        <dbReference type="Proteomes" id="UP001466331"/>
    </source>
</evidence>
<organism evidence="3 4">
    <name type="scientific">Rarispira pelagica</name>
    <dbReference type="NCBI Taxonomy" id="3141764"/>
    <lineage>
        <taxon>Bacteria</taxon>
        <taxon>Pseudomonadati</taxon>
        <taxon>Spirochaetota</taxon>
        <taxon>Spirochaetia</taxon>
        <taxon>Winmispirales</taxon>
        <taxon>Winmispiraceae</taxon>
        <taxon>Rarispira</taxon>
    </lineage>
</organism>
<dbReference type="Proteomes" id="UP001466331">
    <property type="component" value="Unassembled WGS sequence"/>
</dbReference>
<evidence type="ECO:0000313" key="3">
    <source>
        <dbReference type="EMBL" id="MEM5947975.1"/>
    </source>
</evidence>
<name>A0ABU9UBD0_9SPIR</name>
<proteinExistence type="predicted"/>
<dbReference type="Pfam" id="PF01905">
    <property type="entry name" value="DevR"/>
    <property type="match status" value="1"/>
</dbReference>
<dbReference type="InterPro" id="IPR013414">
    <property type="entry name" value="Cas7/Cst2/DevR_sub_I-B/Tneap"/>
</dbReference>
<evidence type="ECO:0000256" key="1">
    <source>
        <dbReference type="ARBA" id="ARBA00023118"/>
    </source>
</evidence>
<dbReference type="PROSITE" id="PS51450">
    <property type="entry name" value="LRR"/>
    <property type="match status" value="1"/>
</dbReference>
<comment type="caution">
    <text evidence="3">The sequence shown here is derived from an EMBL/GenBank/DDBJ whole genome shotgun (WGS) entry which is preliminary data.</text>
</comment>
<sequence length="298" mass="33932">MANYLTLTVIFNGSNLNYGESTANITSLKKLSFKGKSYSYISRQALRYDIVRIMNEEFGIALTPVGSDGKVVQFEANTTIEKYPEIDLFGYMKTSGEGSRGRIRKAIVRLSDAISLEPWNSDIDYGNNMGLSARREGLDNMIFQTEIHKSFYTYTITIDLDKVGIDTNDDITLNSNERKKRVCLLLDAIKVLYRDIKGRREELSPVFVIGGVYNTGNPFFYNKVSLEFGTNSTKIKTEPINEILERNYNDQEVKENTYIGHLNGTFDNLEDINLEKNKITSIESFFNALKNALDEVYK</sequence>
<comment type="function">
    <text evidence="2">CRISPR (clustered regularly interspaced short palindromic repeat) is an adaptive immune system that provides protection against mobile genetic elements (viruses, transposable elements and conjugative plasmids). CRISPR clusters contain spacers, sequences complementary to antecedent mobile elements, and target invading nucleic acids. CRISPR clusters are transcribed and processed into CRISPR RNA (crRNA).</text>
</comment>
<reference evidence="3 4" key="1">
    <citation type="submission" date="2024-03" db="EMBL/GenBank/DDBJ databases">
        <title>Ignisphaera cupida sp. nov., a hyperthermophilic hydrolytic archaeon from a hot spring of Kamchatka, and proposal of Ignisphaeraceae fam. nov.</title>
        <authorList>
            <person name="Podosokorskaya O.A."/>
            <person name="Elcheninov A.G."/>
            <person name="Maltseva A.I."/>
            <person name="Zayulina K.S."/>
            <person name="Novikov A."/>
            <person name="Merkel A.Y."/>
        </authorList>
    </citation>
    <scope>NUCLEOTIDE SEQUENCE [LARGE SCALE GENOMIC DNA]</scope>
    <source>
        <strain evidence="3 4">38H-sp</strain>
    </source>
</reference>
<dbReference type="EMBL" id="JBCHKQ010000002">
    <property type="protein sequence ID" value="MEM5947975.1"/>
    <property type="molecule type" value="Genomic_DNA"/>
</dbReference>
<dbReference type="NCBIfam" id="TIGR01875">
    <property type="entry name" value="cas_MJ0381"/>
    <property type="match status" value="1"/>
</dbReference>
<dbReference type="NCBIfam" id="TIGR02585">
    <property type="entry name" value="cas_Cst2_DevR"/>
    <property type="match status" value="1"/>
</dbReference>
<keyword evidence="1" id="KW-0051">Antiviral defense</keyword>